<name>A0ABW7LM49_9RHOB</name>
<protein>
    <submittedName>
        <fullName evidence="1">Uncharacterized protein</fullName>
    </submittedName>
</protein>
<reference evidence="1 2" key="1">
    <citation type="submission" date="2024-10" db="EMBL/GenBank/DDBJ databases">
        <title>Paracoccus drimophilus sp. nov., a novel bacterium from corn roots in Hunan.</title>
        <authorList>
            <person name="Li X."/>
        </authorList>
    </citation>
    <scope>NUCLEOTIDE SEQUENCE [LARGE SCALE GENOMIC DNA]</scope>
    <source>
        <strain evidence="1 2">NGMCC 1.201697</strain>
    </source>
</reference>
<gene>
    <name evidence="1" type="ORF">ACHFJ0_08995</name>
</gene>
<proteinExistence type="predicted"/>
<comment type="caution">
    <text evidence="1">The sequence shown here is derived from an EMBL/GenBank/DDBJ whole genome shotgun (WGS) entry which is preliminary data.</text>
</comment>
<accession>A0ABW7LM49</accession>
<evidence type="ECO:0000313" key="1">
    <source>
        <dbReference type="EMBL" id="MFH5774380.1"/>
    </source>
</evidence>
<keyword evidence="2" id="KW-1185">Reference proteome</keyword>
<sequence length="66" mass="7125">MHQIVLDALRSLAPKRPIFHSEADFKIALAIEIGLAHPGINVRAETVLVEDANSCCGNRAGLMRSS</sequence>
<evidence type="ECO:0000313" key="2">
    <source>
        <dbReference type="Proteomes" id="UP001609376"/>
    </source>
</evidence>
<organism evidence="1 2">
    <name type="scientific">Paracoccus broussonetiae subsp. drimophilus</name>
    <dbReference type="NCBI Taxonomy" id="3373869"/>
    <lineage>
        <taxon>Bacteria</taxon>
        <taxon>Pseudomonadati</taxon>
        <taxon>Pseudomonadota</taxon>
        <taxon>Alphaproteobacteria</taxon>
        <taxon>Rhodobacterales</taxon>
        <taxon>Paracoccaceae</taxon>
        <taxon>Paracoccus</taxon>
        <taxon>Paracoccus broussonetiae</taxon>
    </lineage>
</organism>
<dbReference type="Proteomes" id="UP001609376">
    <property type="component" value="Unassembled WGS sequence"/>
</dbReference>
<dbReference type="RefSeq" id="WP_395133385.1">
    <property type="nucleotide sequence ID" value="NZ_JBIMPR010000006.1"/>
</dbReference>
<dbReference type="EMBL" id="JBIMPR010000006">
    <property type="protein sequence ID" value="MFH5774380.1"/>
    <property type="molecule type" value="Genomic_DNA"/>
</dbReference>